<accession>A0A835A0Q5</accession>
<gene>
    <name evidence="2" type="ORF">HU200_067151</name>
</gene>
<keyword evidence="1" id="KW-0472">Membrane</keyword>
<keyword evidence="3" id="KW-1185">Reference proteome</keyword>
<organism evidence="2 3">
    <name type="scientific">Digitaria exilis</name>
    <dbReference type="NCBI Taxonomy" id="1010633"/>
    <lineage>
        <taxon>Eukaryota</taxon>
        <taxon>Viridiplantae</taxon>
        <taxon>Streptophyta</taxon>
        <taxon>Embryophyta</taxon>
        <taxon>Tracheophyta</taxon>
        <taxon>Spermatophyta</taxon>
        <taxon>Magnoliopsida</taxon>
        <taxon>Liliopsida</taxon>
        <taxon>Poales</taxon>
        <taxon>Poaceae</taxon>
        <taxon>PACMAD clade</taxon>
        <taxon>Panicoideae</taxon>
        <taxon>Panicodae</taxon>
        <taxon>Paniceae</taxon>
        <taxon>Anthephorinae</taxon>
        <taxon>Digitaria</taxon>
    </lineage>
</organism>
<feature type="transmembrane region" description="Helical" evidence="1">
    <location>
        <begin position="40"/>
        <end position="61"/>
    </location>
</feature>
<dbReference type="EMBL" id="JACEFO010003286">
    <property type="protein sequence ID" value="KAF8642767.1"/>
    <property type="molecule type" value="Genomic_DNA"/>
</dbReference>
<keyword evidence="1" id="KW-1133">Transmembrane helix</keyword>
<dbReference type="Proteomes" id="UP000636709">
    <property type="component" value="Unassembled WGS sequence"/>
</dbReference>
<name>A0A835A0Q5_9POAL</name>
<evidence type="ECO:0000313" key="2">
    <source>
        <dbReference type="EMBL" id="KAF8642767.1"/>
    </source>
</evidence>
<reference evidence="2" key="1">
    <citation type="submission" date="2020-07" db="EMBL/GenBank/DDBJ databases">
        <title>Genome sequence and genetic diversity analysis of an under-domesticated orphan crop, white fonio (Digitaria exilis).</title>
        <authorList>
            <person name="Bennetzen J.L."/>
            <person name="Chen S."/>
            <person name="Ma X."/>
            <person name="Wang X."/>
            <person name="Yssel A.E.J."/>
            <person name="Chaluvadi S.R."/>
            <person name="Johnson M."/>
            <person name="Gangashetty P."/>
            <person name="Hamidou F."/>
            <person name="Sanogo M.D."/>
            <person name="Zwaenepoel A."/>
            <person name="Wallace J."/>
            <person name="Van De Peer Y."/>
            <person name="Van Deynze A."/>
        </authorList>
    </citation>
    <scope>NUCLEOTIDE SEQUENCE</scope>
    <source>
        <tissue evidence="2">Leaves</tissue>
    </source>
</reference>
<evidence type="ECO:0000256" key="1">
    <source>
        <dbReference type="SAM" id="Phobius"/>
    </source>
</evidence>
<dbReference type="AlphaFoldDB" id="A0A835A0Q5"/>
<protein>
    <submittedName>
        <fullName evidence="2">Uncharacterized protein</fullName>
    </submittedName>
</protein>
<comment type="caution">
    <text evidence="2">The sequence shown here is derived from an EMBL/GenBank/DDBJ whole genome shotgun (WGS) entry which is preliminary data.</text>
</comment>
<sequence>MVTIKPAYRWALRGIAVAATTVVAIGNVTAEEHISVKIVSVITMILMVWFAFVATADGLAYKTPQELGISRDSIV</sequence>
<evidence type="ECO:0000313" key="3">
    <source>
        <dbReference type="Proteomes" id="UP000636709"/>
    </source>
</evidence>
<dbReference type="OrthoDB" id="718192at2759"/>
<keyword evidence="1" id="KW-0812">Transmembrane</keyword>
<proteinExistence type="predicted"/>